<evidence type="ECO:0000313" key="3">
    <source>
        <dbReference type="EMBL" id="OSM05361.1"/>
    </source>
</evidence>
<dbReference type="Gene3D" id="3.60.40.10">
    <property type="entry name" value="PPM-type phosphatase domain"/>
    <property type="match status" value="1"/>
</dbReference>
<dbReference type="PANTHER" id="PTHR43156:SF9">
    <property type="entry name" value="HAMP DOMAIN-CONTAINING PROTEIN"/>
    <property type="match status" value="1"/>
</dbReference>
<evidence type="ECO:0000256" key="1">
    <source>
        <dbReference type="ARBA" id="ARBA00022801"/>
    </source>
</evidence>
<feature type="domain" description="PPM-type phosphatase" evidence="2">
    <location>
        <begin position="34"/>
        <end position="255"/>
    </location>
</feature>
<accession>A0A1Y2K6U2</accession>
<dbReference type="STRING" id="1434232.MAIT1_03543"/>
<dbReference type="AlphaFoldDB" id="A0A1Y2K6U2"/>
<protein>
    <submittedName>
        <fullName evidence="3">Putative Stage II sporulation protein E</fullName>
    </submittedName>
</protein>
<comment type="caution">
    <text evidence="3">The sequence shown here is derived from an EMBL/GenBank/DDBJ whole genome shotgun (WGS) entry which is preliminary data.</text>
</comment>
<organism evidence="3 4">
    <name type="scientific">Magnetofaba australis IT-1</name>
    <dbReference type="NCBI Taxonomy" id="1434232"/>
    <lineage>
        <taxon>Bacteria</taxon>
        <taxon>Pseudomonadati</taxon>
        <taxon>Pseudomonadota</taxon>
        <taxon>Magnetococcia</taxon>
        <taxon>Magnetococcales</taxon>
        <taxon>Magnetococcaceae</taxon>
        <taxon>Magnetofaba</taxon>
    </lineage>
</organism>
<dbReference type="SMART" id="SM00331">
    <property type="entry name" value="PP2C_SIG"/>
    <property type="match status" value="1"/>
</dbReference>
<dbReference type="Proteomes" id="UP000194003">
    <property type="component" value="Unassembled WGS sequence"/>
</dbReference>
<keyword evidence="4" id="KW-1185">Reference proteome</keyword>
<sequence length="256" mass="29114">MERSHQLIRESVHYASRIQRSLQPDQRELIGMMRDHFIIWQPKDIVGGDLYWFKPDRTGYMLALFDCTGHGVPGALMTMISVGALEQAFQSTNNPARLTRLTHQHIKTALKQDLPQGESDDGLEMGLCLVEPHRNRLTFCGSRQDLWIIRDGALEMIKGDKAGVGYRRFALNHSYTNHTIKLIPGARYYLFTDGFTDQVGGDKGRGFGKKRLSELLLCGAHLPLARQSEQILQAYEAYQGDHQRRDDLSMIGFQPL</sequence>
<evidence type="ECO:0000259" key="2">
    <source>
        <dbReference type="SMART" id="SM00331"/>
    </source>
</evidence>
<proteinExistence type="predicted"/>
<dbReference type="InterPro" id="IPR001932">
    <property type="entry name" value="PPM-type_phosphatase-like_dom"/>
</dbReference>
<dbReference type="Pfam" id="PF07228">
    <property type="entry name" value="SpoIIE"/>
    <property type="match status" value="1"/>
</dbReference>
<name>A0A1Y2K6U2_9PROT</name>
<dbReference type="PANTHER" id="PTHR43156">
    <property type="entry name" value="STAGE II SPORULATION PROTEIN E-RELATED"/>
    <property type="match status" value="1"/>
</dbReference>
<evidence type="ECO:0000313" key="4">
    <source>
        <dbReference type="Proteomes" id="UP000194003"/>
    </source>
</evidence>
<keyword evidence="1" id="KW-0378">Hydrolase</keyword>
<dbReference type="InterPro" id="IPR052016">
    <property type="entry name" value="Bact_Sigma-Reg"/>
</dbReference>
<reference evidence="3 4" key="1">
    <citation type="journal article" date="2016" name="BMC Genomics">
        <title>Combined genomic and structural analyses of a cultured magnetotactic bacterium reveals its niche adaptation to a dynamic environment.</title>
        <authorList>
            <person name="Araujo A.C."/>
            <person name="Morillo V."/>
            <person name="Cypriano J."/>
            <person name="Teixeira L.C."/>
            <person name="Leao P."/>
            <person name="Lyra S."/>
            <person name="Almeida L.G."/>
            <person name="Bazylinski D.A."/>
            <person name="Vasconcellos A.T."/>
            <person name="Abreu F."/>
            <person name="Lins U."/>
        </authorList>
    </citation>
    <scope>NUCLEOTIDE SEQUENCE [LARGE SCALE GENOMIC DNA]</scope>
    <source>
        <strain evidence="3 4">IT-1</strain>
    </source>
</reference>
<dbReference type="InterPro" id="IPR036457">
    <property type="entry name" value="PPM-type-like_dom_sf"/>
</dbReference>
<gene>
    <name evidence="3" type="ORF">MAIT1_03543</name>
</gene>
<dbReference type="GO" id="GO:0016791">
    <property type="term" value="F:phosphatase activity"/>
    <property type="evidence" value="ECO:0007669"/>
    <property type="project" value="TreeGrafter"/>
</dbReference>
<dbReference type="EMBL" id="LVJN01000018">
    <property type="protein sequence ID" value="OSM05361.1"/>
    <property type="molecule type" value="Genomic_DNA"/>
</dbReference>